<reference evidence="2" key="1">
    <citation type="submission" date="2019-08" db="EMBL/GenBank/DDBJ databases">
        <title>The genome of the North American firefly Photinus pyralis.</title>
        <authorList>
            <consortium name="Photinus pyralis genome working group"/>
            <person name="Fallon T.R."/>
            <person name="Sander Lower S.E."/>
            <person name="Weng J.-K."/>
        </authorList>
    </citation>
    <scope>NUCLEOTIDE SEQUENCE</scope>
    <source>
        <strain evidence="2">TRF0915ILg1</strain>
        <tissue evidence="2">Whole body</tissue>
    </source>
</reference>
<sequence>MEQWSGEQRAFVVKSYYKNNCVVADQRHFRTYFQIRRHGRVPLAHAIKEWVCKFEQTGSANNVKHKGPKKSVRTPENIDRVRASVEPSPKRSIRIRAQARTSIYPAIPINRVAVIGENPQVLHEQPLHSPKVTVWCAMSSMGIIGSLVFEDENENAVTVNSVLYTDMINQFLNQHLNTFPQNNRTWLQQHDATSHTTRASLDSLQRLFPRHIISRRGNIKWLARLAITFFFGAT</sequence>
<dbReference type="AlphaFoldDB" id="A0A8K0CU71"/>
<dbReference type="PANTHER" id="PTHR47326:SF1">
    <property type="entry name" value="HTH PSQ-TYPE DOMAIN-CONTAINING PROTEIN"/>
    <property type="match status" value="1"/>
</dbReference>
<proteinExistence type="predicted"/>
<name>A0A8K0CU71_IGNLU</name>
<organism evidence="2 3">
    <name type="scientific">Ignelater luminosus</name>
    <name type="common">Cucubano</name>
    <name type="synonym">Pyrophorus luminosus</name>
    <dbReference type="NCBI Taxonomy" id="2038154"/>
    <lineage>
        <taxon>Eukaryota</taxon>
        <taxon>Metazoa</taxon>
        <taxon>Ecdysozoa</taxon>
        <taxon>Arthropoda</taxon>
        <taxon>Hexapoda</taxon>
        <taxon>Insecta</taxon>
        <taxon>Pterygota</taxon>
        <taxon>Neoptera</taxon>
        <taxon>Endopterygota</taxon>
        <taxon>Coleoptera</taxon>
        <taxon>Polyphaga</taxon>
        <taxon>Elateriformia</taxon>
        <taxon>Elateroidea</taxon>
        <taxon>Elateridae</taxon>
        <taxon>Agrypninae</taxon>
        <taxon>Pyrophorini</taxon>
        <taxon>Ignelater</taxon>
    </lineage>
</organism>
<comment type="caution">
    <text evidence="2">The sequence shown here is derived from an EMBL/GenBank/DDBJ whole genome shotgun (WGS) entry which is preliminary data.</text>
</comment>
<gene>
    <name evidence="2" type="ORF">ILUMI_15736</name>
</gene>
<evidence type="ECO:0000259" key="1">
    <source>
        <dbReference type="Pfam" id="PF16087"/>
    </source>
</evidence>
<protein>
    <recommendedName>
        <fullName evidence="1">DUF4817 domain-containing protein</fullName>
    </recommendedName>
</protein>
<accession>A0A8K0CU71</accession>
<dbReference type="GO" id="GO:0003676">
    <property type="term" value="F:nucleic acid binding"/>
    <property type="evidence" value="ECO:0007669"/>
    <property type="project" value="InterPro"/>
</dbReference>
<dbReference type="EMBL" id="VTPC01052587">
    <property type="protein sequence ID" value="KAF2890437.1"/>
    <property type="molecule type" value="Genomic_DNA"/>
</dbReference>
<dbReference type="InterPro" id="IPR036397">
    <property type="entry name" value="RNaseH_sf"/>
</dbReference>
<dbReference type="Proteomes" id="UP000801492">
    <property type="component" value="Unassembled WGS sequence"/>
</dbReference>
<evidence type="ECO:0000313" key="2">
    <source>
        <dbReference type="EMBL" id="KAF2890437.1"/>
    </source>
</evidence>
<dbReference type="Gene3D" id="3.30.420.10">
    <property type="entry name" value="Ribonuclease H-like superfamily/Ribonuclease H"/>
    <property type="match status" value="1"/>
</dbReference>
<feature type="domain" description="DUF4817" evidence="1">
    <location>
        <begin position="5"/>
        <end position="60"/>
    </location>
</feature>
<evidence type="ECO:0000313" key="3">
    <source>
        <dbReference type="Proteomes" id="UP000801492"/>
    </source>
</evidence>
<dbReference type="Pfam" id="PF16087">
    <property type="entry name" value="DUF4817"/>
    <property type="match status" value="1"/>
</dbReference>
<dbReference type="PANTHER" id="PTHR47326">
    <property type="entry name" value="TRANSPOSABLE ELEMENT TC3 TRANSPOSASE-LIKE PROTEIN"/>
    <property type="match status" value="1"/>
</dbReference>
<dbReference type="OrthoDB" id="6782743at2759"/>
<keyword evidence="3" id="KW-1185">Reference proteome</keyword>
<dbReference type="InterPro" id="IPR032135">
    <property type="entry name" value="DUF4817"/>
</dbReference>